<sequence length="342" mass="39731">MALFLYHLMFAGIAYFYFLYNKGDAHNYWNLTEHWTSYIGIGTKVIKLINYPLVAVLKLPFWFGFLIYNLIGFVAIWELYSFAHHYISPKTKMADLLLKILCLLPNLHFWTSIIGKEPVVFLAVTWIMTEYADAKFYSFKSILGWILLMAIRLHVAMFLLLAVLITAVFSSGKWSYRKIAWMLAGLLGCFSLYILTLKLLNRNPFDIQYILERNDASLIAFRRANSYVPMIDYNIVERFFALNFRPFFWDADSFLSLILSVENGLVLLLLSGSLFACIRDFKTLKGDSFANLSMAFFLISSCFFIQRYACLGIFVRTKMMYMPFLLVAALKIILPYVNTDKK</sequence>
<organism evidence="2 3">
    <name type="scientific">Epilithonimonas vandammei</name>
    <dbReference type="NCBI Taxonomy" id="2487072"/>
    <lineage>
        <taxon>Bacteria</taxon>
        <taxon>Pseudomonadati</taxon>
        <taxon>Bacteroidota</taxon>
        <taxon>Flavobacteriia</taxon>
        <taxon>Flavobacteriales</taxon>
        <taxon>Weeksellaceae</taxon>
        <taxon>Chryseobacterium group</taxon>
        <taxon>Epilithonimonas</taxon>
    </lineage>
</organism>
<evidence type="ECO:0000313" key="3">
    <source>
        <dbReference type="Proteomes" id="UP000281810"/>
    </source>
</evidence>
<reference evidence="3" key="1">
    <citation type="submission" date="2018-11" db="EMBL/GenBank/DDBJ databases">
        <title>Proposal to divide the Flavobacteriaceae and reorganize its genera based on Amino Acid Identity values calculated from whole genome sequences.</title>
        <authorList>
            <person name="Nicholson A.C."/>
            <person name="Gulvik C.A."/>
            <person name="Whitney A.M."/>
            <person name="Humrighouse B.W."/>
            <person name="Bell M."/>
            <person name="Holmes B."/>
            <person name="Steigerwalt A.B."/>
            <person name="Villarma A."/>
            <person name="Sheth M."/>
            <person name="Batra D."/>
            <person name="Pryor J."/>
            <person name="Bernardet J.-F."/>
            <person name="Hugo C."/>
            <person name="Kampfer P."/>
            <person name="Newman J.D."/>
            <person name="McQuiston J.R."/>
        </authorList>
    </citation>
    <scope>NUCLEOTIDE SEQUENCE [LARGE SCALE GENOMIC DNA]</scope>
    <source>
        <strain evidence="3">F5649</strain>
    </source>
</reference>
<dbReference type="OrthoDB" id="975915at2"/>
<dbReference type="Proteomes" id="UP000281810">
    <property type="component" value="Chromosome"/>
</dbReference>
<keyword evidence="1" id="KW-1133">Transmembrane helix</keyword>
<feature type="transmembrane region" description="Helical" evidence="1">
    <location>
        <begin position="61"/>
        <end position="80"/>
    </location>
</feature>
<name>A0A3G8Y6Y8_9FLAO</name>
<dbReference type="AlphaFoldDB" id="A0A3G8Y6Y8"/>
<feature type="transmembrane region" description="Helical" evidence="1">
    <location>
        <begin position="179"/>
        <end position="196"/>
    </location>
</feature>
<gene>
    <name evidence="2" type="ORF">EIB74_14690</name>
</gene>
<accession>A0A3G8Y6Y8</accession>
<evidence type="ECO:0000313" key="2">
    <source>
        <dbReference type="EMBL" id="AZI41122.1"/>
    </source>
</evidence>
<feature type="transmembrane region" description="Helical" evidence="1">
    <location>
        <begin position="5"/>
        <end position="20"/>
    </location>
</feature>
<protein>
    <submittedName>
        <fullName evidence="2">Uncharacterized protein</fullName>
    </submittedName>
</protein>
<feature type="transmembrane region" description="Helical" evidence="1">
    <location>
        <begin position="320"/>
        <end position="337"/>
    </location>
</feature>
<evidence type="ECO:0000256" key="1">
    <source>
        <dbReference type="SAM" id="Phobius"/>
    </source>
</evidence>
<dbReference type="EMBL" id="CP034161">
    <property type="protein sequence ID" value="AZI41122.1"/>
    <property type="molecule type" value="Genomic_DNA"/>
</dbReference>
<feature type="transmembrane region" description="Helical" evidence="1">
    <location>
        <begin position="289"/>
        <end position="314"/>
    </location>
</feature>
<keyword evidence="1" id="KW-0472">Membrane</keyword>
<feature type="transmembrane region" description="Helical" evidence="1">
    <location>
        <begin position="254"/>
        <end position="277"/>
    </location>
</feature>
<feature type="transmembrane region" description="Helical" evidence="1">
    <location>
        <begin position="142"/>
        <end position="167"/>
    </location>
</feature>
<keyword evidence="3" id="KW-1185">Reference proteome</keyword>
<keyword evidence="1" id="KW-0812">Transmembrane</keyword>
<feature type="transmembrane region" description="Helical" evidence="1">
    <location>
        <begin position="101"/>
        <end position="127"/>
    </location>
</feature>
<proteinExistence type="predicted"/>